<evidence type="ECO:0000313" key="3">
    <source>
        <dbReference type="Proteomes" id="UP001595547"/>
    </source>
</evidence>
<dbReference type="InterPro" id="IPR006342">
    <property type="entry name" value="FkbM_mtfrase"/>
</dbReference>
<dbReference type="Pfam" id="PF05050">
    <property type="entry name" value="Methyltransf_21"/>
    <property type="match status" value="1"/>
</dbReference>
<reference evidence="3" key="1">
    <citation type="journal article" date="2019" name="Int. J. Syst. Evol. Microbiol.">
        <title>The Global Catalogue of Microorganisms (GCM) 10K type strain sequencing project: providing services to taxonomists for standard genome sequencing and annotation.</title>
        <authorList>
            <consortium name="The Broad Institute Genomics Platform"/>
            <consortium name="The Broad Institute Genome Sequencing Center for Infectious Disease"/>
            <person name="Wu L."/>
            <person name="Ma J."/>
        </authorList>
    </citation>
    <scope>NUCLEOTIDE SEQUENCE [LARGE SCALE GENOMIC DNA]</scope>
    <source>
        <strain evidence="3">KCTC 52039</strain>
    </source>
</reference>
<evidence type="ECO:0000259" key="1">
    <source>
        <dbReference type="Pfam" id="PF05050"/>
    </source>
</evidence>
<proteinExistence type="predicted"/>
<organism evidence="2 3">
    <name type="scientific">Cypionkella sinensis</name>
    <dbReference type="NCBI Taxonomy" id="1756043"/>
    <lineage>
        <taxon>Bacteria</taxon>
        <taxon>Pseudomonadati</taxon>
        <taxon>Pseudomonadota</taxon>
        <taxon>Alphaproteobacteria</taxon>
        <taxon>Rhodobacterales</taxon>
        <taxon>Paracoccaceae</taxon>
        <taxon>Cypionkella</taxon>
    </lineage>
</organism>
<sequence>MAENVSAGVKSADYLVSTFSVEGMDFTFNVGNPNDAIQKVLLSGSLFDFPEILEMVKYIKDGDTIADVGSNVGNHAVYYSKKFPNARILPFEPNAEAMRLLVANLDSNGGCPNVDRRYIGFGMSDQSGAAVSWRGGDNNLGNSKILDASNLHLVDRDPARFNETRLVTGDDVFLESGVDFIKIDVEGHEVPCLMGLKKTLDRHHPVVFIEISNDNMKLVTDYFADLGYVDVWKDTHYAKVTNKIFVFSAEKRPA</sequence>
<dbReference type="PANTHER" id="PTHR34203:SF15">
    <property type="entry name" value="SLL1173 PROTEIN"/>
    <property type="match status" value="1"/>
</dbReference>
<dbReference type="InterPro" id="IPR029063">
    <property type="entry name" value="SAM-dependent_MTases_sf"/>
</dbReference>
<keyword evidence="2" id="KW-0489">Methyltransferase</keyword>
<name>A0ABV7IYV0_9RHOB</name>
<protein>
    <submittedName>
        <fullName evidence="2">FkbM family methyltransferase</fullName>
    </submittedName>
</protein>
<dbReference type="Gene3D" id="3.40.50.150">
    <property type="entry name" value="Vaccinia Virus protein VP39"/>
    <property type="match status" value="1"/>
</dbReference>
<dbReference type="RefSeq" id="WP_380073301.1">
    <property type="nucleotide sequence ID" value="NZ_JBHRTO010000001.1"/>
</dbReference>
<keyword evidence="3" id="KW-1185">Reference proteome</keyword>
<evidence type="ECO:0000313" key="2">
    <source>
        <dbReference type="EMBL" id="MFC3181712.1"/>
    </source>
</evidence>
<dbReference type="GO" id="GO:0008168">
    <property type="term" value="F:methyltransferase activity"/>
    <property type="evidence" value="ECO:0007669"/>
    <property type="project" value="UniProtKB-KW"/>
</dbReference>
<dbReference type="PANTHER" id="PTHR34203">
    <property type="entry name" value="METHYLTRANSFERASE, FKBM FAMILY PROTEIN"/>
    <property type="match status" value="1"/>
</dbReference>
<dbReference type="GO" id="GO:0032259">
    <property type="term" value="P:methylation"/>
    <property type="evidence" value="ECO:0007669"/>
    <property type="project" value="UniProtKB-KW"/>
</dbReference>
<dbReference type="Proteomes" id="UP001595547">
    <property type="component" value="Unassembled WGS sequence"/>
</dbReference>
<dbReference type="NCBIfam" id="TIGR01444">
    <property type="entry name" value="fkbM_fam"/>
    <property type="match status" value="1"/>
</dbReference>
<keyword evidence="2" id="KW-0808">Transferase</keyword>
<dbReference type="EMBL" id="JBHRTO010000001">
    <property type="protein sequence ID" value="MFC3181712.1"/>
    <property type="molecule type" value="Genomic_DNA"/>
</dbReference>
<accession>A0ABV7IYV0</accession>
<gene>
    <name evidence="2" type="ORF">ACFOGH_11980</name>
</gene>
<dbReference type="InterPro" id="IPR052514">
    <property type="entry name" value="SAM-dependent_MTase"/>
</dbReference>
<dbReference type="SUPFAM" id="SSF53335">
    <property type="entry name" value="S-adenosyl-L-methionine-dependent methyltransferases"/>
    <property type="match status" value="1"/>
</dbReference>
<feature type="domain" description="Methyltransferase FkbM" evidence="1">
    <location>
        <begin position="67"/>
        <end position="228"/>
    </location>
</feature>
<comment type="caution">
    <text evidence="2">The sequence shown here is derived from an EMBL/GenBank/DDBJ whole genome shotgun (WGS) entry which is preliminary data.</text>
</comment>